<dbReference type="InterPro" id="IPR007848">
    <property type="entry name" value="Small_mtfrase_dom"/>
</dbReference>
<dbReference type="GO" id="GO:0102559">
    <property type="term" value="F:peptide chain release factor N(5)-glutamine methyltransferase activity"/>
    <property type="evidence" value="ECO:0007669"/>
    <property type="project" value="UniProtKB-EC"/>
</dbReference>
<dbReference type="Proteomes" id="UP001208692">
    <property type="component" value="Unassembled WGS sequence"/>
</dbReference>
<dbReference type="InterPro" id="IPR050320">
    <property type="entry name" value="N5-glutamine_MTase"/>
</dbReference>
<dbReference type="InterPro" id="IPR004556">
    <property type="entry name" value="HemK-like"/>
</dbReference>
<reference evidence="8 11" key="1">
    <citation type="submission" date="2021-11" db="EMBL/GenBank/DDBJ databases">
        <title>Draft genome sequence of Capnocytophaga sp. strain KC07075 isolated from cat oral cavity.</title>
        <authorList>
            <person name="Suzuki M."/>
            <person name="Imaoka K."/>
            <person name="Kimura M."/>
            <person name="Morikawa S."/>
            <person name="Maeda K."/>
        </authorList>
    </citation>
    <scope>NUCLEOTIDE SEQUENCE</scope>
    <source>
        <strain evidence="8">KC07075</strain>
        <strain evidence="9 11">KC07079</strain>
    </source>
</reference>
<dbReference type="RefSeq" id="WP_264846142.1">
    <property type="nucleotide sequence ID" value="NZ_BPMA01000018.1"/>
</dbReference>
<dbReference type="EMBL" id="BQKB01000018">
    <property type="protein sequence ID" value="GJM52739.1"/>
    <property type="molecule type" value="Genomic_DNA"/>
</dbReference>
<dbReference type="SUPFAM" id="SSF53335">
    <property type="entry name" value="S-adenosyl-L-methionine-dependent methyltransferases"/>
    <property type="match status" value="1"/>
</dbReference>
<accession>A0AAV5AT37</accession>
<dbReference type="NCBIfam" id="TIGR00536">
    <property type="entry name" value="hemK_fam"/>
    <property type="match status" value="1"/>
</dbReference>
<sequence length="282" mass="32940">MKLSKLKILFQNELKSVYSKQEIDIIFFKLLEKYLNLSKIKYFLDTEKEISTLQYNIFTNTIKELQQNKPIQYILSEAHFYGLSFYVDENVLIPRQETEELVDWIIRSTNKEKCTKILDIGTGSGCISVSLAKNLPNAQVFALDISNKALQIAKKNAEKNSISVTFINEDIMKIEKLPYIFDIIVSNPPYVRESEKKQIAKNVLEYEPHLALFVPDENPLIFYNKIADFAKNNLSENGFLFFEINQYLANEMSELLSYKNYKNIELKKDLNTNHRMIRATFL</sequence>
<dbReference type="AlphaFoldDB" id="A0AAV5AT37"/>
<evidence type="ECO:0000259" key="6">
    <source>
        <dbReference type="Pfam" id="PF05175"/>
    </source>
</evidence>
<dbReference type="PANTHER" id="PTHR18895:SF74">
    <property type="entry name" value="MTRF1L RELEASE FACTOR GLUTAMINE METHYLTRANSFERASE"/>
    <property type="match status" value="1"/>
</dbReference>
<dbReference type="NCBIfam" id="TIGR03534">
    <property type="entry name" value="RF_mod_PrmC"/>
    <property type="match status" value="1"/>
</dbReference>
<name>A0AAV5AT37_9FLAO</name>
<gene>
    <name evidence="8" type="primary">prmC</name>
    <name evidence="8" type="ORF">RCZ15_06490</name>
    <name evidence="9" type="ORF">RCZ16_10560</name>
</gene>
<evidence type="ECO:0000313" key="11">
    <source>
        <dbReference type="Proteomes" id="UP001208692"/>
    </source>
</evidence>
<dbReference type="Gene3D" id="1.10.8.10">
    <property type="entry name" value="DNA helicase RuvA subunit, C-terminal domain"/>
    <property type="match status" value="1"/>
</dbReference>
<feature type="domain" description="Methyltransferase small" evidence="6">
    <location>
        <begin position="110"/>
        <end position="204"/>
    </location>
</feature>
<keyword evidence="11" id="KW-1185">Reference proteome</keyword>
<comment type="caution">
    <text evidence="8">The sequence shown here is derived from an EMBL/GenBank/DDBJ whole genome shotgun (WGS) entry which is preliminary data.</text>
</comment>
<dbReference type="EMBL" id="BQKA01000012">
    <property type="protein sequence ID" value="GJM49674.1"/>
    <property type="molecule type" value="Genomic_DNA"/>
</dbReference>
<dbReference type="Gene3D" id="3.40.50.150">
    <property type="entry name" value="Vaccinia Virus protein VP39"/>
    <property type="match status" value="1"/>
</dbReference>
<dbReference type="PANTHER" id="PTHR18895">
    <property type="entry name" value="HEMK METHYLTRANSFERASE"/>
    <property type="match status" value="1"/>
</dbReference>
<keyword evidence="4" id="KW-0949">S-adenosyl-L-methionine</keyword>
<evidence type="ECO:0000256" key="3">
    <source>
        <dbReference type="ARBA" id="ARBA00022679"/>
    </source>
</evidence>
<proteinExistence type="predicted"/>
<dbReference type="InterPro" id="IPR029063">
    <property type="entry name" value="SAM-dependent_MTases_sf"/>
</dbReference>
<dbReference type="GO" id="GO:0032259">
    <property type="term" value="P:methylation"/>
    <property type="evidence" value="ECO:0007669"/>
    <property type="project" value="UniProtKB-KW"/>
</dbReference>
<organism evidence="8 10">
    <name type="scientific">Capnocytophaga catalasegens</name>
    <dbReference type="NCBI Taxonomy" id="1004260"/>
    <lineage>
        <taxon>Bacteria</taxon>
        <taxon>Pseudomonadati</taxon>
        <taxon>Bacteroidota</taxon>
        <taxon>Flavobacteriia</taxon>
        <taxon>Flavobacteriales</taxon>
        <taxon>Flavobacteriaceae</taxon>
        <taxon>Capnocytophaga</taxon>
    </lineage>
</organism>
<evidence type="ECO:0000256" key="5">
    <source>
        <dbReference type="ARBA" id="ARBA00048391"/>
    </source>
</evidence>
<feature type="domain" description="Release factor glutamine methyltransferase N-terminal" evidence="7">
    <location>
        <begin position="30"/>
        <end position="75"/>
    </location>
</feature>
<dbReference type="InterPro" id="IPR019874">
    <property type="entry name" value="RF_methyltr_PrmC"/>
</dbReference>
<evidence type="ECO:0000259" key="7">
    <source>
        <dbReference type="Pfam" id="PF17827"/>
    </source>
</evidence>
<dbReference type="CDD" id="cd02440">
    <property type="entry name" value="AdoMet_MTases"/>
    <property type="match status" value="1"/>
</dbReference>
<comment type="catalytic activity">
    <reaction evidence="5">
        <text>L-glutaminyl-[peptide chain release factor] + S-adenosyl-L-methionine = N(5)-methyl-L-glutaminyl-[peptide chain release factor] + S-adenosyl-L-homocysteine + H(+)</text>
        <dbReference type="Rhea" id="RHEA:42896"/>
        <dbReference type="Rhea" id="RHEA-COMP:10271"/>
        <dbReference type="Rhea" id="RHEA-COMP:10272"/>
        <dbReference type="ChEBI" id="CHEBI:15378"/>
        <dbReference type="ChEBI" id="CHEBI:30011"/>
        <dbReference type="ChEBI" id="CHEBI:57856"/>
        <dbReference type="ChEBI" id="CHEBI:59789"/>
        <dbReference type="ChEBI" id="CHEBI:61891"/>
        <dbReference type="EC" id="2.1.1.297"/>
    </reaction>
</comment>
<keyword evidence="2 8" id="KW-0489">Methyltransferase</keyword>
<evidence type="ECO:0000256" key="2">
    <source>
        <dbReference type="ARBA" id="ARBA00022603"/>
    </source>
</evidence>
<keyword evidence="3" id="KW-0808">Transferase</keyword>
<evidence type="ECO:0000256" key="4">
    <source>
        <dbReference type="ARBA" id="ARBA00022691"/>
    </source>
</evidence>
<dbReference type="PROSITE" id="PS00092">
    <property type="entry name" value="N6_MTASE"/>
    <property type="match status" value="1"/>
</dbReference>
<dbReference type="Pfam" id="PF05175">
    <property type="entry name" value="MTS"/>
    <property type="match status" value="1"/>
</dbReference>
<evidence type="ECO:0000313" key="8">
    <source>
        <dbReference type="EMBL" id="GJM49674.1"/>
    </source>
</evidence>
<dbReference type="InterPro" id="IPR002052">
    <property type="entry name" value="DNA_methylase_N6_adenine_CS"/>
</dbReference>
<dbReference type="GO" id="GO:0003676">
    <property type="term" value="F:nucleic acid binding"/>
    <property type="evidence" value="ECO:0007669"/>
    <property type="project" value="InterPro"/>
</dbReference>
<dbReference type="EC" id="2.1.1.297" evidence="1"/>
<evidence type="ECO:0000313" key="10">
    <source>
        <dbReference type="Proteomes" id="UP001207736"/>
    </source>
</evidence>
<dbReference type="Pfam" id="PF17827">
    <property type="entry name" value="PrmC_N"/>
    <property type="match status" value="1"/>
</dbReference>
<evidence type="ECO:0000313" key="9">
    <source>
        <dbReference type="EMBL" id="GJM52739.1"/>
    </source>
</evidence>
<dbReference type="InterPro" id="IPR040758">
    <property type="entry name" value="PrmC_N"/>
</dbReference>
<protein>
    <recommendedName>
        <fullName evidence="1">peptide chain release factor N(5)-glutamine methyltransferase</fullName>
        <ecNumber evidence="1">2.1.1.297</ecNumber>
    </recommendedName>
</protein>
<evidence type="ECO:0000256" key="1">
    <source>
        <dbReference type="ARBA" id="ARBA00012771"/>
    </source>
</evidence>
<dbReference type="Proteomes" id="UP001207736">
    <property type="component" value="Unassembled WGS sequence"/>
</dbReference>